<dbReference type="PROSITE" id="PS51186">
    <property type="entry name" value="GNAT"/>
    <property type="match status" value="1"/>
</dbReference>
<dbReference type="GO" id="GO:0016747">
    <property type="term" value="F:acyltransferase activity, transferring groups other than amino-acyl groups"/>
    <property type="evidence" value="ECO:0007669"/>
    <property type="project" value="InterPro"/>
</dbReference>
<proteinExistence type="predicted"/>
<dbReference type="Gene3D" id="3.40.630.30">
    <property type="match status" value="1"/>
</dbReference>
<sequence length="238" mass="26478">MTIAIRDLQGMDEFRAAEQLQIDVWGADEMPDPADLMMVIQHEGGLIAGAFEGDRLLGYVFAFPTRDNGVQHSHRLAVRTEARGMQLGTKLKWYQHDWCAARGIRHVRWTYDPARRANATLNIAKLGAEASTYLTDYYGALPGINAGTATDRVMADWWIGSDRVRAAREGRTSLTQDQLASAHRVAIPEDFERLLQIDPPAAQSARMAMRTALTSAFDQGLFIAGMDRATGDYLLLPR</sequence>
<dbReference type="PANTHER" id="PTHR41700:SF1">
    <property type="entry name" value="N-ACETYLTRANSFERASE DOMAIN-CONTAINING PROTEIN"/>
    <property type="match status" value="1"/>
</dbReference>
<evidence type="ECO:0000313" key="3">
    <source>
        <dbReference type="Proteomes" id="UP000598196"/>
    </source>
</evidence>
<keyword evidence="3" id="KW-1185">Reference proteome</keyword>
<dbReference type="OrthoDB" id="9797990at2"/>
<dbReference type="Proteomes" id="UP000598196">
    <property type="component" value="Unassembled WGS sequence"/>
</dbReference>
<accession>A0A918DDC6</accession>
<protein>
    <submittedName>
        <fullName evidence="2">Chorismate synthase</fullName>
    </submittedName>
</protein>
<evidence type="ECO:0000259" key="1">
    <source>
        <dbReference type="PROSITE" id="PS51186"/>
    </source>
</evidence>
<dbReference type="SUPFAM" id="SSF55729">
    <property type="entry name" value="Acyl-CoA N-acyltransferases (Nat)"/>
    <property type="match status" value="1"/>
</dbReference>
<dbReference type="PANTHER" id="PTHR41700">
    <property type="entry name" value="GCN5-RELATED N-ACETYLTRANSFERASE"/>
    <property type="match status" value="1"/>
</dbReference>
<dbReference type="InterPro" id="IPR000182">
    <property type="entry name" value="GNAT_dom"/>
</dbReference>
<dbReference type="Pfam" id="PF00583">
    <property type="entry name" value="Acetyltransf_1"/>
    <property type="match status" value="1"/>
</dbReference>
<evidence type="ECO:0000313" key="2">
    <source>
        <dbReference type="EMBL" id="GGO32231.1"/>
    </source>
</evidence>
<dbReference type="AlphaFoldDB" id="A0A918DDC6"/>
<reference evidence="2 3" key="1">
    <citation type="journal article" date="2014" name="Int. J. Syst. Evol. Microbiol.">
        <title>Complete genome sequence of Corynebacterium casei LMG S-19264T (=DSM 44701T), isolated from a smear-ripened cheese.</title>
        <authorList>
            <consortium name="US DOE Joint Genome Institute (JGI-PGF)"/>
            <person name="Walter F."/>
            <person name="Albersmeier A."/>
            <person name="Kalinowski J."/>
            <person name="Ruckert C."/>
        </authorList>
    </citation>
    <scope>NUCLEOTIDE SEQUENCE [LARGE SCALE GENOMIC DNA]</scope>
    <source>
        <strain evidence="2 3">CGMCC 1.7029</strain>
    </source>
</reference>
<dbReference type="EMBL" id="BMLP01000003">
    <property type="protein sequence ID" value="GGO32231.1"/>
    <property type="molecule type" value="Genomic_DNA"/>
</dbReference>
<comment type="caution">
    <text evidence="2">The sequence shown here is derived from an EMBL/GenBank/DDBJ whole genome shotgun (WGS) entry which is preliminary data.</text>
</comment>
<gene>
    <name evidence="2" type="ORF">GCM10010991_19380</name>
</gene>
<dbReference type="InterPro" id="IPR016181">
    <property type="entry name" value="Acyl_CoA_acyltransferase"/>
</dbReference>
<feature type="domain" description="N-acetyltransferase" evidence="1">
    <location>
        <begin position="3"/>
        <end position="159"/>
    </location>
</feature>
<dbReference type="CDD" id="cd04301">
    <property type="entry name" value="NAT_SF"/>
    <property type="match status" value="1"/>
</dbReference>
<organism evidence="2 3">
    <name type="scientific">Gemmobacter aquaticus</name>
    <dbReference type="NCBI Taxonomy" id="490185"/>
    <lineage>
        <taxon>Bacteria</taxon>
        <taxon>Pseudomonadati</taxon>
        <taxon>Pseudomonadota</taxon>
        <taxon>Alphaproteobacteria</taxon>
        <taxon>Rhodobacterales</taxon>
        <taxon>Paracoccaceae</taxon>
        <taxon>Gemmobacter</taxon>
    </lineage>
</organism>
<name>A0A918DDC6_9RHOB</name>
<dbReference type="RefSeq" id="WP_146286668.1">
    <property type="nucleotide sequence ID" value="NZ_BMLP01000003.1"/>
</dbReference>
<dbReference type="InterPro" id="IPR038764">
    <property type="entry name" value="GNAT_N_AcTrfase_prd"/>
</dbReference>